<dbReference type="Proteomes" id="UP000772434">
    <property type="component" value="Unassembled WGS sequence"/>
</dbReference>
<dbReference type="EMBL" id="JADNRY010000139">
    <property type="protein sequence ID" value="KAF9063749.1"/>
    <property type="molecule type" value="Genomic_DNA"/>
</dbReference>
<reference evidence="2" key="1">
    <citation type="submission" date="2020-11" db="EMBL/GenBank/DDBJ databases">
        <authorList>
            <consortium name="DOE Joint Genome Institute"/>
            <person name="Ahrendt S."/>
            <person name="Riley R."/>
            <person name="Andreopoulos W."/>
            <person name="Labutti K."/>
            <person name="Pangilinan J."/>
            <person name="Ruiz-Duenas F.J."/>
            <person name="Barrasa J.M."/>
            <person name="Sanchez-Garcia M."/>
            <person name="Camarero S."/>
            <person name="Miyauchi S."/>
            <person name="Serrano A."/>
            <person name="Linde D."/>
            <person name="Babiker R."/>
            <person name="Drula E."/>
            <person name="Ayuso-Fernandez I."/>
            <person name="Pacheco R."/>
            <person name="Padilla G."/>
            <person name="Ferreira P."/>
            <person name="Barriuso J."/>
            <person name="Kellner H."/>
            <person name="Castanera R."/>
            <person name="Alfaro M."/>
            <person name="Ramirez L."/>
            <person name="Pisabarro A.G."/>
            <person name="Kuo A."/>
            <person name="Tritt A."/>
            <person name="Lipzen A."/>
            <person name="He G."/>
            <person name="Yan M."/>
            <person name="Ng V."/>
            <person name="Cullen D."/>
            <person name="Martin F."/>
            <person name="Rosso M.-N."/>
            <person name="Henrissat B."/>
            <person name="Hibbett D."/>
            <person name="Martinez A.T."/>
            <person name="Grigoriev I.V."/>
        </authorList>
    </citation>
    <scope>NUCLEOTIDE SEQUENCE</scope>
    <source>
        <strain evidence="2">AH 40177</strain>
    </source>
</reference>
<feature type="region of interest" description="Disordered" evidence="1">
    <location>
        <begin position="41"/>
        <end position="72"/>
    </location>
</feature>
<keyword evidence="3" id="KW-1185">Reference proteome</keyword>
<proteinExistence type="predicted"/>
<accession>A0A9P5PDP3</accession>
<gene>
    <name evidence="2" type="ORF">BDP27DRAFT_1426566</name>
</gene>
<evidence type="ECO:0000256" key="1">
    <source>
        <dbReference type="SAM" id="MobiDB-lite"/>
    </source>
</evidence>
<comment type="caution">
    <text evidence="2">The sequence shown here is derived from an EMBL/GenBank/DDBJ whole genome shotgun (WGS) entry which is preliminary data.</text>
</comment>
<organism evidence="2 3">
    <name type="scientific">Rhodocollybia butyracea</name>
    <dbReference type="NCBI Taxonomy" id="206335"/>
    <lineage>
        <taxon>Eukaryota</taxon>
        <taxon>Fungi</taxon>
        <taxon>Dikarya</taxon>
        <taxon>Basidiomycota</taxon>
        <taxon>Agaricomycotina</taxon>
        <taxon>Agaricomycetes</taxon>
        <taxon>Agaricomycetidae</taxon>
        <taxon>Agaricales</taxon>
        <taxon>Marasmiineae</taxon>
        <taxon>Omphalotaceae</taxon>
        <taxon>Rhodocollybia</taxon>
    </lineage>
</organism>
<sequence length="158" mass="16960">MLTDLYKSPKKETEKCAPTSVNGTKKGSVLAQARNAAKASAAHILQTSTGTSNPVSHSPDNLPIHNSLDRADDSTDLNDIINNFVALEEEGLAPEYDERVEDELEVDKNIGESALQAFGLFLQRAQAEATAREHIRKSTSGSSGFKVHSGLGGFKAYT</sequence>
<evidence type="ECO:0000313" key="2">
    <source>
        <dbReference type="EMBL" id="KAF9063749.1"/>
    </source>
</evidence>
<feature type="region of interest" description="Disordered" evidence="1">
    <location>
        <begin position="1"/>
        <end position="27"/>
    </location>
</feature>
<feature type="compositionally biased region" description="Polar residues" evidence="1">
    <location>
        <begin position="45"/>
        <end position="59"/>
    </location>
</feature>
<dbReference type="AlphaFoldDB" id="A0A9P5PDP3"/>
<protein>
    <submittedName>
        <fullName evidence="2">Uncharacterized protein</fullName>
    </submittedName>
</protein>
<evidence type="ECO:0000313" key="3">
    <source>
        <dbReference type="Proteomes" id="UP000772434"/>
    </source>
</evidence>
<name>A0A9P5PDP3_9AGAR</name>